<dbReference type="InParanoid" id="A0A4S2N6Y5"/>
<feature type="compositionally biased region" description="Basic and acidic residues" evidence="1">
    <location>
        <begin position="120"/>
        <end position="132"/>
    </location>
</feature>
<feature type="non-terminal residue" evidence="3">
    <location>
        <position position="1"/>
    </location>
</feature>
<feature type="non-terminal residue" evidence="3">
    <location>
        <position position="158"/>
    </location>
</feature>
<evidence type="ECO:0000256" key="1">
    <source>
        <dbReference type="SAM" id="MobiDB-lite"/>
    </source>
</evidence>
<dbReference type="Proteomes" id="UP000298138">
    <property type="component" value="Unassembled WGS sequence"/>
</dbReference>
<keyword evidence="2" id="KW-0472">Membrane</keyword>
<reference evidence="3 4" key="1">
    <citation type="submission" date="2019-04" db="EMBL/GenBank/DDBJ databases">
        <title>Comparative genomics and transcriptomics to analyze fruiting body development in filamentous ascomycetes.</title>
        <authorList>
            <consortium name="DOE Joint Genome Institute"/>
            <person name="Lutkenhaus R."/>
            <person name="Traeger S."/>
            <person name="Breuer J."/>
            <person name="Kuo A."/>
            <person name="Lipzen A."/>
            <person name="Pangilinan J."/>
            <person name="Dilworth D."/>
            <person name="Sandor L."/>
            <person name="Poggeler S."/>
            <person name="Barry K."/>
            <person name="Grigoriev I.V."/>
            <person name="Nowrousian M."/>
        </authorList>
    </citation>
    <scope>NUCLEOTIDE SEQUENCE [LARGE SCALE GENOMIC DNA]</scope>
    <source>
        <strain evidence="3 4">CBS 389.68</strain>
    </source>
</reference>
<evidence type="ECO:0000256" key="2">
    <source>
        <dbReference type="SAM" id="Phobius"/>
    </source>
</evidence>
<proteinExistence type="predicted"/>
<dbReference type="EMBL" id="ML220112">
    <property type="protein sequence ID" value="TGZ85098.1"/>
    <property type="molecule type" value="Genomic_DNA"/>
</dbReference>
<accession>A0A4S2N6Y5</accession>
<gene>
    <name evidence="3" type="ORF">EX30DRAFT_299534</name>
</gene>
<dbReference type="STRING" id="341454.A0A4S2N6Y5"/>
<evidence type="ECO:0000313" key="3">
    <source>
        <dbReference type="EMBL" id="TGZ85098.1"/>
    </source>
</evidence>
<dbReference type="OrthoDB" id="5414285at2759"/>
<organism evidence="3 4">
    <name type="scientific">Ascodesmis nigricans</name>
    <dbReference type="NCBI Taxonomy" id="341454"/>
    <lineage>
        <taxon>Eukaryota</taxon>
        <taxon>Fungi</taxon>
        <taxon>Dikarya</taxon>
        <taxon>Ascomycota</taxon>
        <taxon>Pezizomycotina</taxon>
        <taxon>Pezizomycetes</taxon>
        <taxon>Pezizales</taxon>
        <taxon>Ascodesmidaceae</taxon>
        <taxon>Ascodesmis</taxon>
    </lineage>
</organism>
<evidence type="ECO:0000313" key="4">
    <source>
        <dbReference type="Proteomes" id="UP000298138"/>
    </source>
</evidence>
<keyword evidence="2" id="KW-1133">Transmembrane helix</keyword>
<feature type="compositionally biased region" description="Basic and acidic residues" evidence="1">
    <location>
        <begin position="145"/>
        <end position="158"/>
    </location>
</feature>
<protein>
    <submittedName>
        <fullName evidence="3">Uncharacterized protein</fullName>
    </submittedName>
</protein>
<keyword evidence="2" id="KW-0812">Transmembrane</keyword>
<sequence length="158" mass="17726">DGKSGLAPGAIAAIVIVVVLFFSAAGWVLYTCLRARRLGLPTPTWRSFIPNRRTKSNSTALEPNRPAASGFMSRILPNRGGGYDGHSARMERLKEDQQVWNSEIRDREDTEYRGASGNQETERLREEEEMRRAYGGSDDTVQYAGHEERGRSRSRDPP</sequence>
<keyword evidence="4" id="KW-1185">Reference proteome</keyword>
<feature type="transmembrane region" description="Helical" evidence="2">
    <location>
        <begin position="6"/>
        <end position="30"/>
    </location>
</feature>
<feature type="region of interest" description="Disordered" evidence="1">
    <location>
        <begin position="51"/>
        <end position="158"/>
    </location>
</feature>
<feature type="compositionally biased region" description="Basic and acidic residues" evidence="1">
    <location>
        <begin position="86"/>
        <end position="112"/>
    </location>
</feature>
<dbReference type="AlphaFoldDB" id="A0A4S2N6Y5"/>
<name>A0A4S2N6Y5_9PEZI</name>